<dbReference type="PROSITE" id="PS51123">
    <property type="entry name" value="OMPA_2"/>
    <property type="match status" value="1"/>
</dbReference>
<evidence type="ECO:0000256" key="1">
    <source>
        <dbReference type="ARBA" id="ARBA00004571"/>
    </source>
</evidence>
<keyword evidence="6" id="KW-0406">Ion transport</keyword>
<feature type="compositionally biased region" description="Basic and acidic residues" evidence="11">
    <location>
        <begin position="329"/>
        <end position="340"/>
    </location>
</feature>
<dbReference type="InterPro" id="IPR006690">
    <property type="entry name" value="OMPA-like_CS"/>
</dbReference>
<keyword evidence="2" id="KW-0813">Transport</keyword>
<dbReference type="InterPro" id="IPR011250">
    <property type="entry name" value="OMP/PagP_B-barrel"/>
</dbReference>
<comment type="caution">
    <text evidence="14">The sequence shown here is derived from an EMBL/GenBank/DDBJ whole genome shotgun (WGS) entry which is preliminary data.</text>
</comment>
<feature type="signal peptide" evidence="12">
    <location>
        <begin position="1"/>
        <end position="17"/>
    </location>
</feature>
<dbReference type="SUPFAM" id="SSF103088">
    <property type="entry name" value="OmpA-like"/>
    <property type="match status" value="1"/>
</dbReference>
<dbReference type="SUPFAM" id="SSF56925">
    <property type="entry name" value="OMPA-like"/>
    <property type="match status" value="1"/>
</dbReference>
<dbReference type="InterPro" id="IPR006664">
    <property type="entry name" value="OMP_bac"/>
</dbReference>
<evidence type="ECO:0000256" key="11">
    <source>
        <dbReference type="SAM" id="MobiDB-lite"/>
    </source>
</evidence>
<evidence type="ECO:0000313" key="14">
    <source>
        <dbReference type="EMBL" id="MBF5052445.1"/>
    </source>
</evidence>
<reference evidence="14 15" key="1">
    <citation type="submission" date="2012-09" db="EMBL/GenBank/DDBJ databases">
        <title>Genome Sequence of alkane-degrading Bacterium Alcanivorax venustensis ISO4.</title>
        <authorList>
            <person name="Lai Q."/>
            <person name="Shao Z."/>
        </authorList>
    </citation>
    <scope>NUCLEOTIDE SEQUENCE [LARGE SCALE GENOMIC DNA]</scope>
    <source>
        <strain evidence="14 15">ISO4</strain>
    </source>
</reference>
<sequence>MMTAVLASPLLFSPAFADENVPDTYGYIGGHVSQYFFYDNEVTGDVDGFDDSEFFGGQIGWRFSPRWSVQAWYEENDEVEHKYTDRESDVVNYYASLRHHFDETSLLGFEPYMGLNVGTQEINDNEETMSGVEMGIQRAFFKNVLLDLGTRHAYSSDREFWEGQVYAGVNLMFAVSGRESDSEPRTAVDEPAEVVSKDSDGDGVIDARDDCPGTAPNAVVDDRGCQVYDVRREETIKTIYFEFDQSDIRDQFNNEVRSAAEKVRDGDGNRIRVEGHTDSIGTEEYNQGLSERRANSVRDELIQEYQVESGVIDTQGYGERRPVAPNDTAEGREQNRRADIVVESEEKEAQFKE</sequence>
<keyword evidence="7" id="KW-0626">Porin</keyword>
<evidence type="ECO:0000256" key="8">
    <source>
        <dbReference type="ARBA" id="ARBA00023136"/>
    </source>
</evidence>
<dbReference type="Gene3D" id="2.40.160.20">
    <property type="match status" value="1"/>
</dbReference>
<evidence type="ECO:0000256" key="7">
    <source>
        <dbReference type="ARBA" id="ARBA00023114"/>
    </source>
</evidence>
<keyword evidence="4" id="KW-0812">Transmembrane</keyword>
<evidence type="ECO:0000313" key="15">
    <source>
        <dbReference type="Proteomes" id="UP000644441"/>
    </source>
</evidence>
<feature type="region of interest" description="Disordered" evidence="11">
    <location>
        <begin position="312"/>
        <end position="353"/>
    </location>
</feature>
<evidence type="ECO:0000256" key="12">
    <source>
        <dbReference type="SAM" id="SignalP"/>
    </source>
</evidence>
<proteinExistence type="predicted"/>
<dbReference type="InterPro" id="IPR027385">
    <property type="entry name" value="Beta-barrel_OMP"/>
</dbReference>
<evidence type="ECO:0000256" key="6">
    <source>
        <dbReference type="ARBA" id="ARBA00023065"/>
    </source>
</evidence>
<evidence type="ECO:0000256" key="10">
    <source>
        <dbReference type="PROSITE-ProRule" id="PRU00473"/>
    </source>
</evidence>
<evidence type="ECO:0000256" key="4">
    <source>
        <dbReference type="ARBA" id="ARBA00022692"/>
    </source>
</evidence>
<dbReference type="Proteomes" id="UP000644441">
    <property type="component" value="Unassembled WGS sequence"/>
</dbReference>
<keyword evidence="9" id="KW-0998">Cell outer membrane</keyword>
<evidence type="ECO:0000256" key="2">
    <source>
        <dbReference type="ARBA" id="ARBA00022448"/>
    </source>
</evidence>
<dbReference type="PRINTS" id="PR01021">
    <property type="entry name" value="OMPADOMAIN"/>
</dbReference>
<dbReference type="InterPro" id="IPR006665">
    <property type="entry name" value="OmpA-like"/>
</dbReference>
<dbReference type="CDD" id="cd07185">
    <property type="entry name" value="OmpA_C-like"/>
    <property type="match status" value="1"/>
</dbReference>
<feature type="chain" id="PRO_5047131337" evidence="12">
    <location>
        <begin position="18"/>
        <end position="353"/>
    </location>
</feature>
<evidence type="ECO:0000256" key="9">
    <source>
        <dbReference type="ARBA" id="ARBA00023237"/>
    </source>
</evidence>
<dbReference type="InterPro" id="IPR050330">
    <property type="entry name" value="Bact_OuterMem_StrucFunc"/>
</dbReference>
<keyword evidence="8 10" id="KW-0472">Membrane</keyword>
<name>A0ABS0AE76_9GAMM</name>
<dbReference type="InterPro" id="IPR036737">
    <property type="entry name" value="OmpA-like_sf"/>
</dbReference>
<protein>
    <submittedName>
        <fullName evidence="14">Outer membrane protein OprF</fullName>
    </submittedName>
</protein>
<dbReference type="EMBL" id="ARXR01000006">
    <property type="protein sequence ID" value="MBF5052445.1"/>
    <property type="molecule type" value="Genomic_DNA"/>
</dbReference>
<organism evidence="14 15">
    <name type="scientific">Alloalcanivorax venustensis ISO4</name>
    <dbReference type="NCBI Taxonomy" id="1177184"/>
    <lineage>
        <taxon>Bacteria</taxon>
        <taxon>Pseudomonadati</taxon>
        <taxon>Pseudomonadota</taxon>
        <taxon>Gammaproteobacteria</taxon>
        <taxon>Oceanospirillales</taxon>
        <taxon>Alcanivoracaceae</taxon>
        <taxon>Alloalcanivorax</taxon>
    </lineage>
</organism>
<dbReference type="PROSITE" id="PS01068">
    <property type="entry name" value="OMPA_1"/>
    <property type="match status" value="1"/>
</dbReference>
<dbReference type="Gene3D" id="3.30.1330.60">
    <property type="entry name" value="OmpA-like domain"/>
    <property type="match status" value="1"/>
</dbReference>
<accession>A0ABS0AE76</accession>
<keyword evidence="3" id="KW-1134">Transmembrane beta strand</keyword>
<keyword evidence="5 12" id="KW-0732">Signal</keyword>
<dbReference type="PANTHER" id="PTHR30329:SF21">
    <property type="entry name" value="LIPOPROTEIN YIAD-RELATED"/>
    <property type="match status" value="1"/>
</dbReference>
<dbReference type="Pfam" id="PF00691">
    <property type="entry name" value="OmpA"/>
    <property type="match status" value="1"/>
</dbReference>
<comment type="subcellular location">
    <subcellularLocation>
        <location evidence="1">Cell outer membrane</location>
        <topology evidence="1">Multi-pass membrane protein</topology>
    </subcellularLocation>
</comment>
<feature type="domain" description="OmpA-like" evidence="13">
    <location>
        <begin position="228"/>
        <end position="346"/>
    </location>
</feature>
<keyword evidence="15" id="KW-1185">Reference proteome</keyword>
<evidence type="ECO:0000256" key="5">
    <source>
        <dbReference type="ARBA" id="ARBA00022729"/>
    </source>
</evidence>
<dbReference type="Pfam" id="PF13505">
    <property type="entry name" value="OMP_b-brl"/>
    <property type="match status" value="1"/>
</dbReference>
<evidence type="ECO:0000256" key="3">
    <source>
        <dbReference type="ARBA" id="ARBA00022452"/>
    </source>
</evidence>
<evidence type="ECO:0000259" key="13">
    <source>
        <dbReference type="PROSITE" id="PS51123"/>
    </source>
</evidence>
<dbReference type="PANTHER" id="PTHR30329">
    <property type="entry name" value="STATOR ELEMENT OF FLAGELLAR MOTOR COMPLEX"/>
    <property type="match status" value="1"/>
</dbReference>
<gene>
    <name evidence="14" type="ORF">ISO4_01047</name>
</gene>